<dbReference type="Pfam" id="PF00990">
    <property type="entry name" value="GGDEF"/>
    <property type="match status" value="1"/>
</dbReference>
<dbReference type="Gene3D" id="3.30.70.270">
    <property type="match status" value="1"/>
</dbReference>
<evidence type="ECO:0000259" key="3">
    <source>
        <dbReference type="PROSITE" id="PS50887"/>
    </source>
</evidence>
<dbReference type="InterPro" id="IPR043128">
    <property type="entry name" value="Rev_trsase/Diguanyl_cyclase"/>
</dbReference>
<feature type="domain" description="GGDEF" evidence="3">
    <location>
        <begin position="278"/>
        <end position="411"/>
    </location>
</feature>
<dbReference type="InterPro" id="IPR029787">
    <property type="entry name" value="Nucleotide_cyclase"/>
</dbReference>
<dbReference type="InterPro" id="IPR050469">
    <property type="entry name" value="Diguanylate_Cyclase"/>
</dbReference>
<dbReference type="PANTHER" id="PTHR45138">
    <property type="entry name" value="REGULATORY COMPONENTS OF SENSORY TRANSDUCTION SYSTEM"/>
    <property type="match status" value="1"/>
</dbReference>
<dbReference type="GO" id="GO:0052621">
    <property type="term" value="F:diguanylate cyclase activity"/>
    <property type="evidence" value="ECO:0007669"/>
    <property type="project" value="TreeGrafter"/>
</dbReference>
<feature type="transmembrane region" description="Helical" evidence="2">
    <location>
        <begin position="206"/>
        <end position="229"/>
    </location>
</feature>
<keyword evidence="2" id="KW-0472">Membrane</keyword>
<dbReference type="GO" id="GO:0043709">
    <property type="term" value="P:cell adhesion involved in single-species biofilm formation"/>
    <property type="evidence" value="ECO:0007669"/>
    <property type="project" value="TreeGrafter"/>
</dbReference>
<keyword evidence="5" id="KW-1185">Reference proteome</keyword>
<feature type="region of interest" description="Disordered" evidence="1">
    <location>
        <begin position="407"/>
        <end position="426"/>
    </location>
</feature>
<dbReference type="PANTHER" id="PTHR45138:SF9">
    <property type="entry name" value="DIGUANYLATE CYCLASE DGCM-RELATED"/>
    <property type="match status" value="1"/>
</dbReference>
<accession>A0A2K3UWW0</accession>
<evidence type="ECO:0000256" key="2">
    <source>
        <dbReference type="SAM" id="Phobius"/>
    </source>
</evidence>
<dbReference type="GO" id="GO:0005886">
    <property type="term" value="C:plasma membrane"/>
    <property type="evidence" value="ECO:0007669"/>
    <property type="project" value="TreeGrafter"/>
</dbReference>
<comment type="caution">
    <text evidence="4">The sequence shown here is derived from an EMBL/GenBank/DDBJ whole genome shotgun (WGS) entry which is preliminary data.</text>
</comment>
<name>A0A2K3UWW0_9DEIO</name>
<keyword evidence="2" id="KW-0812">Transmembrane</keyword>
<feature type="transmembrane region" description="Helical" evidence="2">
    <location>
        <begin position="182"/>
        <end position="200"/>
    </location>
</feature>
<dbReference type="PROSITE" id="PS50887">
    <property type="entry name" value="GGDEF"/>
    <property type="match status" value="1"/>
</dbReference>
<dbReference type="SMART" id="SM00267">
    <property type="entry name" value="GGDEF"/>
    <property type="match status" value="1"/>
</dbReference>
<dbReference type="FunFam" id="3.30.70.270:FF:000001">
    <property type="entry name" value="Diguanylate cyclase domain protein"/>
    <property type="match status" value="1"/>
</dbReference>
<organism evidence="4 5">
    <name type="scientific">Deinococcus koreensis</name>
    <dbReference type="NCBI Taxonomy" id="2054903"/>
    <lineage>
        <taxon>Bacteria</taxon>
        <taxon>Thermotogati</taxon>
        <taxon>Deinococcota</taxon>
        <taxon>Deinococci</taxon>
        <taxon>Deinococcales</taxon>
        <taxon>Deinococcaceae</taxon>
        <taxon>Deinococcus</taxon>
    </lineage>
</organism>
<evidence type="ECO:0000313" key="5">
    <source>
        <dbReference type="Proteomes" id="UP000236379"/>
    </source>
</evidence>
<evidence type="ECO:0000256" key="1">
    <source>
        <dbReference type="SAM" id="MobiDB-lite"/>
    </source>
</evidence>
<proteinExistence type="predicted"/>
<dbReference type="CDD" id="cd01949">
    <property type="entry name" value="GGDEF"/>
    <property type="match status" value="1"/>
</dbReference>
<dbReference type="GO" id="GO:1902201">
    <property type="term" value="P:negative regulation of bacterial-type flagellum-dependent cell motility"/>
    <property type="evidence" value="ECO:0007669"/>
    <property type="project" value="TreeGrafter"/>
</dbReference>
<dbReference type="NCBIfam" id="TIGR00254">
    <property type="entry name" value="GGDEF"/>
    <property type="match status" value="1"/>
</dbReference>
<reference evidence="4 5" key="1">
    <citation type="submission" date="2018-01" db="EMBL/GenBank/DDBJ databases">
        <title>Deinococcus koreensis sp. nov., a radiation-resistant bacterium isolated from river water.</title>
        <authorList>
            <person name="Choi A."/>
        </authorList>
    </citation>
    <scope>NUCLEOTIDE SEQUENCE [LARGE SCALE GENOMIC DNA]</scope>
    <source>
        <strain evidence="4 5">SJW1-2</strain>
    </source>
</reference>
<dbReference type="EMBL" id="PPPD01000001">
    <property type="protein sequence ID" value="PNY81023.1"/>
    <property type="molecule type" value="Genomic_DNA"/>
</dbReference>
<dbReference type="OrthoDB" id="23692at2"/>
<feature type="transmembrane region" description="Helical" evidence="2">
    <location>
        <begin position="155"/>
        <end position="175"/>
    </location>
</feature>
<dbReference type="InterPro" id="IPR000160">
    <property type="entry name" value="GGDEF_dom"/>
</dbReference>
<feature type="transmembrane region" description="Helical" evidence="2">
    <location>
        <begin position="130"/>
        <end position="149"/>
    </location>
</feature>
<evidence type="ECO:0000313" key="4">
    <source>
        <dbReference type="EMBL" id="PNY81023.1"/>
    </source>
</evidence>
<feature type="transmembrane region" description="Helical" evidence="2">
    <location>
        <begin position="101"/>
        <end position="118"/>
    </location>
</feature>
<dbReference type="SUPFAM" id="SSF55073">
    <property type="entry name" value="Nucleotide cyclase"/>
    <property type="match status" value="1"/>
</dbReference>
<dbReference type="Proteomes" id="UP000236379">
    <property type="component" value="Unassembled WGS sequence"/>
</dbReference>
<protein>
    <recommendedName>
        <fullName evidence="3">GGDEF domain-containing protein</fullName>
    </recommendedName>
</protein>
<gene>
    <name evidence="4" type="ORF">CVO96_06205</name>
</gene>
<dbReference type="AlphaFoldDB" id="A0A2K3UWW0"/>
<keyword evidence="2" id="KW-1133">Transmembrane helix</keyword>
<feature type="transmembrane region" description="Helical" evidence="2">
    <location>
        <begin position="71"/>
        <end position="89"/>
    </location>
</feature>
<sequence length="426" mass="46256">MLACAEPGAGLPVQKLNAWIRIRFRSALHCDMHPAPGQRGPPPLPPYLQPSSYSGLQRTPPEIREELRRRLYLAALLLGLAVLLALWLLETPTSGARLAMLTYPLLILVCLWGLYWVYTRRPLRLLERGLYAANTLAVLGQFASTSSGFSGDVPLQIASTHLLLIANAILGYLIFSIRRAAWLSVGSFALGVGVSTLALWQRGEPALGLVATRLHVSTSTLLLLVYALAWYRTSFLQMYDERALLERQALTDPLTGLPNRHATYAAIEQMLEQSRAGQPGSVVLFDVDHFKRINDTHGHPTGDRVLIDLATTLRQHLREQWGESGTPGRWGGEEFILVLPGLTLAEATALAGSLQFLLLSQAHPAVGVVTASFGVSAAEPGDDLRRLTARADHALYAAKAGGRNRVVTHPGEAGAAGLTPQELMDA</sequence>